<proteinExistence type="inferred from homology"/>
<evidence type="ECO:0000256" key="6">
    <source>
        <dbReference type="ARBA" id="ARBA00022989"/>
    </source>
</evidence>
<keyword evidence="7 10" id="KW-0472">Membrane</keyword>
<dbReference type="GO" id="GO:0045047">
    <property type="term" value="P:protein targeting to ER"/>
    <property type="evidence" value="ECO:0007669"/>
    <property type="project" value="TreeGrafter"/>
</dbReference>
<evidence type="ECO:0000256" key="2">
    <source>
        <dbReference type="ARBA" id="ARBA00009289"/>
    </source>
</evidence>
<evidence type="ECO:0000256" key="7">
    <source>
        <dbReference type="ARBA" id="ARBA00023136"/>
    </source>
</evidence>
<keyword evidence="4 10" id="KW-0256">Endoplasmic reticulum</keyword>
<keyword evidence="13" id="KW-1185">Reference proteome</keyword>
<sequence>MNTALSRLNTIFAFTLSVMAGLTFLCFLSTFFNEHKADVAINTGKVIVKNVPDYSAGREKNDLGFVVFDLQTDILFLDCPWLLTTFLPQGIFNWNVKQLFLYLFAEYETEDHKLNQVVIWDKIIKRGENSVLDYKKANTKYYFWDFGNGLRSNKNVTLSLSWNVIPNAGTLPKIQGVGQHKIEFPSEYSPNRFQ</sequence>
<feature type="transmembrane region" description="Helical" evidence="11">
    <location>
        <begin position="12"/>
        <end position="32"/>
    </location>
</feature>
<comment type="similarity">
    <text evidence="2 10">Belongs to the SPCS3 family.</text>
</comment>
<dbReference type="GO" id="GO:0005787">
    <property type="term" value="C:signal peptidase complex"/>
    <property type="evidence" value="ECO:0007669"/>
    <property type="project" value="UniProtKB-UniRule"/>
</dbReference>
<accession>A0A9D4KNK7</accession>
<evidence type="ECO:0000313" key="12">
    <source>
        <dbReference type="EMBL" id="KAH3842719.1"/>
    </source>
</evidence>
<evidence type="ECO:0000256" key="5">
    <source>
        <dbReference type="ARBA" id="ARBA00022968"/>
    </source>
</evidence>
<dbReference type="EMBL" id="JAIWYP010000004">
    <property type="protein sequence ID" value="KAH3842719.1"/>
    <property type="molecule type" value="Genomic_DNA"/>
</dbReference>
<dbReference type="InterPro" id="IPR007653">
    <property type="entry name" value="SPC3"/>
</dbReference>
<dbReference type="GO" id="GO:0006465">
    <property type="term" value="P:signal peptide processing"/>
    <property type="evidence" value="ECO:0007669"/>
    <property type="project" value="UniProtKB-UniRule"/>
</dbReference>
<reference evidence="12" key="1">
    <citation type="journal article" date="2019" name="bioRxiv">
        <title>The Genome of the Zebra Mussel, Dreissena polymorpha: A Resource for Invasive Species Research.</title>
        <authorList>
            <person name="McCartney M.A."/>
            <person name="Auch B."/>
            <person name="Kono T."/>
            <person name="Mallez S."/>
            <person name="Zhang Y."/>
            <person name="Obille A."/>
            <person name="Becker A."/>
            <person name="Abrahante J.E."/>
            <person name="Garbe J."/>
            <person name="Badalamenti J.P."/>
            <person name="Herman A."/>
            <person name="Mangelson H."/>
            <person name="Liachko I."/>
            <person name="Sullivan S."/>
            <person name="Sone E.D."/>
            <person name="Koren S."/>
            <person name="Silverstein K.A.T."/>
            <person name="Beckman K.B."/>
            <person name="Gohl D.M."/>
        </authorList>
    </citation>
    <scope>NUCLEOTIDE SEQUENCE</scope>
    <source>
        <strain evidence="12">Duluth1</strain>
        <tissue evidence="12">Whole animal</tissue>
    </source>
</reference>
<evidence type="ECO:0000256" key="1">
    <source>
        <dbReference type="ARBA" id="ARBA00004648"/>
    </source>
</evidence>
<evidence type="ECO:0000313" key="13">
    <source>
        <dbReference type="Proteomes" id="UP000828390"/>
    </source>
</evidence>
<comment type="caution">
    <text evidence="12">The sequence shown here is derived from an EMBL/GenBank/DDBJ whole genome shotgun (WGS) entry which is preliminary data.</text>
</comment>
<evidence type="ECO:0000256" key="10">
    <source>
        <dbReference type="PIRNR" id="PIRNR016089"/>
    </source>
</evidence>
<keyword evidence="5" id="KW-0735">Signal-anchor</keyword>
<keyword evidence="3 11" id="KW-0812">Transmembrane</keyword>
<dbReference type="PANTHER" id="PTHR12804:SF0">
    <property type="entry name" value="SIGNAL PEPTIDASE COMPLEX SUBUNIT 3"/>
    <property type="match status" value="1"/>
</dbReference>
<dbReference type="PIRSF" id="PIRSF016089">
    <property type="entry name" value="SPC22"/>
    <property type="match status" value="1"/>
</dbReference>
<gene>
    <name evidence="12" type="ORF">DPMN_116223</name>
</gene>
<organism evidence="12 13">
    <name type="scientific">Dreissena polymorpha</name>
    <name type="common">Zebra mussel</name>
    <name type="synonym">Mytilus polymorpha</name>
    <dbReference type="NCBI Taxonomy" id="45954"/>
    <lineage>
        <taxon>Eukaryota</taxon>
        <taxon>Metazoa</taxon>
        <taxon>Spiralia</taxon>
        <taxon>Lophotrochozoa</taxon>
        <taxon>Mollusca</taxon>
        <taxon>Bivalvia</taxon>
        <taxon>Autobranchia</taxon>
        <taxon>Heteroconchia</taxon>
        <taxon>Euheterodonta</taxon>
        <taxon>Imparidentia</taxon>
        <taxon>Neoheterodontei</taxon>
        <taxon>Myida</taxon>
        <taxon>Dreissenoidea</taxon>
        <taxon>Dreissenidae</taxon>
        <taxon>Dreissena</taxon>
    </lineage>
</organism>
<protein>
    <recommendedName>
        <fullName evidence="8 10">Signal peptidase complex subunit 3</fullName>
    </recommendedName>
</protein>
<evidence type="ECO:0000256" key="3">
    <source>
        <dbReference type="ARBA" id="ARBA00022692"/>
    </source>
</evidence>
<reference evidence="12" key="2">
    <citation type="submission" date="2020-11" db="EMBL/GenBank/DDBJ databases">
        <authorList>
            <person name="McCartney M.A."/>
            <person name="Auch B."/>
            <person name="Kono T."/>
            <person name="Mallez S."/>
            <person name="Becker A."/>
            <person name="Gohl D.M."/>
            <person name="Silverstein K.A.T."/>
            <person name="Koren S."/>
            <person name="Bechman K.B."/>
            <person name="Herman A."/>
            <person name="Abrahante J.E."/>
            <person name="Garbe J."/>
        </authorList>
    </citation>
    <scope>NUCLEOTIDE SEQUENCE</scope>
    <source>
        <strain evidence="12">Duluth1</strain>
        <tissue evidence="12">Whole animal</tissue>
    </source>
</reference>
<comment type="function">
    <text evidence="9">Essential component of the signal peptidase complex (SPC) which catalyzes the cleavage of N-terminal signal sequences from nascent proteins as they are translocated into the lumen of the endoplasmic reticulum. Essential for the SPC catalytic activity, possibly by stabilizing and positioning the active center of the complex close to the lumenal surface.</text>
</comment>
<evidence type="ECO:0000256" key="11">
    <source>
        <dbReference type="SAM" id="Phobius"/>
    </source>
</evidence>
<comment type="subcellular location">
    <subcellularLocation>
        <location evidence="1">Endoplasmic reticulum membrane</location>
        <topology evidence="1">Single-pass type II membrane protein</topology>
    </subcellularLocation>
</comment>
<evidence type="ECO:0000256" key="4">
    <source>
        <dbReference type="ARBA" id="ARBA00022824"/>
    </source>
</evidence>
<name>A0A9D4KNK7_DREPO</name>
<dbReference type="Pfam" id="PF04573">
    <property type="entry name" value="SPC22"/>
    <property type="match status" value="1"/>
</dbReference>
<evidence type="ECO:0000256" key="8">
    <source>
        <dbReference type="ARBA" id="ARBA00029556"/>
    </source>
</evidence>
<keyword evidence="6 11" id="KW-1133">Transmembrane helix</keyword>
<evidence type="ECO:0000256" key="9">
    <source>
        <dbReference type="ARBA" id="ARBA00046080"/>
    </source>
</evidence>
<dbReference type="AlphaFoldDB" id="A0A9D4KNK7"/>
<dbReference type="Proteomes" id="UP000828390">
    <property type="component" value="Unassembled WGS sequence"/>
</dbReference>
<dbReference type="PANTHER" id="PTHR12804">
    <property type="entry name" value="MICROSOMAL SIGNAL PEPTIDASE 23 KD SUBUNIT SPC22/23"/>
    <property type="match status" value="1"/>
</dbReference>